<sequence length="211" mass="23097">MSAPLSLIHVDAQRIVIAKPAGLLAVPGRGEDKQDCAWSRVQAQFPDALIVHRLDQATSGLLVFARGEAMQRALSEAFAQRRVDKRYEAVVDGQVEREQFDIDLPLIADWPNRPRQRVDRERGKPSLTRVTLMARDAGAGRSRVSLAPVTGRSHQLRVHLLAIGHPILGDALYAPPHALAQASRLLLHACDLTLPGLLGESALSLHCPPEF</sequence>
<evidence type="ECO:0000313" key="17">
    <source>
        <dbReference type="EMBL" id="UXH80444.1"/>
    </source>
</evidence>
<dbReference type="InterPro" id="IPR006224">
    <property type="entry name" value="PsdUridine_synth_RluA-like_CS"/>
</dbReference>
<evidence type="ECO:0000256" key="3">
    <source>
        <dbReference type="ARBA" id="ARBA00022694"/>
    </source>
</evidence>
<dbReference type="Proteomes" id="UP001064933">
    <property type="component" value="Chromosome"/>
</dbReference>
<dbReference type="Gene3D" id="3.30.2350.10">
    <property type="entry name" value="Pseudouridine synthase"/>
    <property type="match status" value="1"/>
</dbReference>
<comment type="catalytic activity">
    <reaction evidence="6">
        <text>uridine(746) in 23S rRNA = pseudouridine(746) in 23S rRNA</text>
        <dbReference type="Rhea" id="RHEA:42548"/>
        <dbReference type="Rhea" id="RHEA-COMP:10109"/>
        <dbReference type="Rhea" id="RHEA-COMP:10110"/>
        <dbReference type="ChEBI" id="CHEBI:65314"/>
        <dbReference type="ChEBI" id="CHEBI:65315"/>
        <dbReference type="EC" id="5.4.99.29"/>
    </reaction>
</comment>
<evidence type="ECO:0000256" key="13">
    <source>
        <dbReference type="ARBA" id="ARBA00042844"/>
    </source>
</evidence>
<evidence type="ECO:0000256" key="10">
    <source>
        <dbReference type="ARBA" id="ARBA00039988"/>
    </source>
</evidence>
<dbReference type="PROSITE" id="PS01129">
    <property type="entry name" value="PSI_RLU"/>
    <property type="match status" value="1"/>
</dbReference>
<evidence type="ECO:0000256" key="8">
    <source>
        <dbReference type="ARBA" id="ARBA00038944"/>
    </source>
</evidence>
<proteinExistence type="inferred from homology"/>
<dbReference type="EC" id="5.4.99.28" evidence="8"/>
<evidence type="ECO:0000256" key="15">
    <source>
        <dbReference type="ARBA" id="ARBA00043143"/>
    </source>
</evidence>
<comment type="catalytic activity">
    <reaction evidence="5">
        <text>uridine(32) in tRNA = pseudouridine(32) in tRNA</text>
        <dbReference type="Rhea" id="RHEA:42544"/>
        <dbReference type="Rhea" id="RHEA-COMP:10107"/>
        <dbReference type="Rhea" id="RHEA-COMP:10108"/>
        <dbReference type="ChEBI" id="CHEBI:65314"/>
        <dbReference type="ChEBI" id="CHEBI:65315"/>
        <dbReference type="EC" id="5.4.99.28"/>
    </reaction>
</comment>
<protein>
    <recommendedName>
        <fullName evidence="10">Dual-specificity RNA pseudouridine synthase RluA</fullName>
        <ecNumber evidence="8">5.4.99.28</ecNumber>
        <ecNumber evidence="9">5.4.99.29</ecNumber>
    </recommendedName>
    <alternativeName>
        <fullName evidence="11">23S rRNA pseudouridine(746) synthase</fullName>
    </alternativeName>
    <alternativeName>
        <fullName evidence="14">Ribosomal large subunit pseudouridine synthase A</fullName>
    </alternativeName>
    <alternativeName>
        <fullName evidence="13">rRNA pseudouridylate synthase A</fullName>
    </alternativeName>
    <alternativeName>
        <fullName evidence="15">rRNA-uridine isomerase A</fullName>
    </alternativeName>
    <alternativeName>
        <fullName evidence="12">tRNA pseudouridine(32) synthase</fullName>
    </alternativeName>
</protein>
<evidence type="ECO:0000313" key="18">
    <source>
        <dbReference type="Proteomes" id="UP001064933"/>
    </source>
</evidence>
<dbReference type="InterPro" id="IPR050188">
    <property type="entry name" value="RluA_PseudoU_synthase"/>
</dbReference>
<dbReference type="Pfam" id="PF00849">
    <property type="entry name" value="PseudoU_synth_2"/>
    <property type="match status" value="1"/>
</dbReference>
<evidence type="ECO:0000256" key="6">
    <source>
        <dbReference type="ARBA" id="ARBA00036916"/>
    </source>
</evidence>
<evidence type="ECO:0000259" key="16">
    <source>
        <dbReference type="Pfam" id="PF00849"/>
    </source>
</evidence>
<evidence type="ECO:0000256" key="7">
    <source>
        <dbReference type="ARBA" id="ARBA00037305"/>
    </source>
</evidence>
<keyword evidence="3" id="KW-0819">tRNA processing</keyword>
<name>A0ABY6B5B5_9BURK</name>
<dbReference type="RefSeq" id="WP_261760261.1">
    <property type="nucleotide sequence ID" value="NZ_CP104562.2"/>
</dbReference>
<dbReference type="EMBL" id="CP104562">
    <property type="protein sequence ID" value="UXH80444.1"/>
    <property type="molecule type" value="Genomic_DNA"/>
</dbReference>
<evidence type="ECO:0000256" key="4">
    <source>
        <dbReference type="ARBA" id="ARBA00023235"/>
    </source>
</evidence>
<evidence type="ECO:0000256" key="11">
    <source>
        <dbReference type="ARBA" id="ARBA00041266"/>
    </source>
</evidence>
<evidence type="ECO:0000256" key="1">
    <source>
        <dbReference type="ARBA" id="ARBA00010876"/>
    </source>
</evidence>
<reference evidence="17" key="1">
    <citation type="submission" date="2022-10" db="EMBL/GenBank/DDBJ databases">
        <title>Characterization and whole genome sequencing of a new Roseateles species, isolated from fresh water.</title>
        <authorList>
            <person name="Guliayeva D.Y."/>
            <person name="Akhremchuk A.E."/>
            <person name="Sikolenko M.A."/>
            <person name="Valentovich L.N."/>
            <person name="Sidarenka A.V."/>
        </authorList>
    </citation>
    <scope>NUCLEOTIDE SEQUENCE</scope>
    <source>
        <strain evidence="17">BIM B-1768</strain>
    </source>
</reference>
<keyword evidence="18" id="KW-1185">Reference proteome</keyword>
<evidence type="ECO:0000256" key="12">
    <source>
        <dbReference type="ARBA" id="ARBA00042372"/>
    </source>
</evidence>
<dbReference type="PANTHER" id="PTHR21600">
    <property type="entry name" value="MITOCHONDRIAL RNA PSEUDOURIDINE SYNTHASE"/>
    <property type="match status" value="1"/>
</dbReference>
<evidence type="ECO:0000256" key="9">
    <source>
        <dbReference type="ARBA" id="ARBA00038945"/>
    </source>
</evidence>
<evidence type="ECO:0000256" key="14">
    <source>
        <dbReference type="ARBA" id="ARBA00042883"/>
    </source>
</evidence>
<evidence type="ECO:0000256" key="5">
    <source>
        <dbReference type="ARBA" id="ARBA00036184"/>
    </source>
</evidence>
<organism evidence="17 18">
    <name type="scientific">Roseateles amylovorans</name>
    <dbReference type="NCBI Taxonomy" id="2978473"/>
    <lineage>
        <taxon>Bacteria</taxon>
        <taxon>Pseudomonadati</taxon>
        <taxon>Pseudomonadota</taxon>
        <taxon>Betaproteobacteria</taxon>
        <taxon>Burkholderiales</taxon>
        <taxon>Sphaerotilaceae</taxon>
        <taxon>Roseateles</taxon>
    </lineage>
</organism>
<dbReference type="SUPFAM" id="SSF55120">
    <property type="entry name" value="Pseudouridine synthase"/>
    <property type="match status" value="1"/>
</dbReference>
<keyword evidence="4" id="KW-0413">Isomerase</keyword>
<comment type="similarity">
    <text evidence="1">Belongs to the pseudouridine synthase RluA family.</text>
</comment>
<dbReference type="InterPro" id="IPR006145">
    <property type="entry name" value="PsdUridine_synth_RsuA/RluA"/>
</dbReference>
<dbReference type="InterPro" id="IPR020103">
    <property type="entry name" value="PsdUridine_synth_cat_dom_sf"/>
</dbReference>
<dbReference type="EC" id="5.4.99.29" evidence="9"/>
<accession>A0ABY6B5B5</accession>
<feature type="domain" description="Pseudouridine synthase RsuA/RluA-like" evidence="16">
    <location>
        <begin position="15"/>
        <end position="161"/>
    </location>
</feature>
<keyword evidence="2" id="KW-0698">rRNA processing</keyword>
<gene>
    <name evidence="17" type="ORF">N4261_11450</name>
</gene>
<dbReference type="CDD" id="cd02869">
    <property type="entry name" value="PseudoU_synth_RluA_like"/>
    <property type="match status" value="1"/>
</dbReference>
<evidence type="ECO:0000256" key="2">
    <source>
        <dbReference type="ARBA" id="ARBA00022552"/>
    </source>
</evidence>
<dbReference type="PANTHER" id="PTHR21600:SF91">
    <property type="entry name" value="DUAL-SPECIFICITY RNA PSEUDOURIDINE SYNTHASE RLUA"/>
    <property type="match status" value="1"/>
</dbReference>
<comment type="function">
    <text evidence="7">Dual specificity enzyme that catalyzes the synthesis of pseudouridine from uracil-746 in 23S ribosomal RNA and from uracil-32 in the anticodon stem and loop of transfer RNAs.</text>
</comment>